<dbReference type="EMBL" id="FPIW01000079">
    <property type="protein sequence ID" value="SFW71691.1"/>
    <property type="molecule type" value="Genomic_DNA"/>
</dbReference>
<organism evidence="1 2">
    <name type="scientific">Desulfovibrio desulfuricans</name>
    <dbReference type="NCBI Taxonomy" id="876"/>
    <lineage>
        <taxon>Bacteria</taxon>
        <taxon>Pseudomonadati</taxon>
        <taxon>Thermodesulfobacteriota</taxon>
        <taxon>Desulfovibrionia</taxon>
        <taxon>Desulfovibrionales</taxon>
        <taxon>Desulfovibrionaceae</taxon>
        <taxon>Desulfovibrio</taxon>
    </lineage>
</organism>
<comment type="caution">
    <text evidence="1">The sequence shown here is derived from an EMBL/GenBank/DDBJ whole genome shotgun (WGS) entry which is preliminary data.</text>
</comment>
<gene>
    <name evidence="1" type="ORF">SAMN02910291_02692</name>
</gene>
<evidence type="ECO:0008006" key="3">
    <source>
        <dbReference type="Google" id="ProtNLM"/>
    </source>
</evidence>
<protein>
    <recommendedName>
        <fullName evidence="3">Tail fiber assembly protein</fullName>
    </recommendedName>
</protein>
<reference evidence="2" key="1">
    <citation type="submission" date="2016-11" db="EMBL/GenBank/DDBJ databases">
        <authorList>
            <person name="Jaros S."/>
            <person name="Januszkiewicz K."/>
            <person name="Wedrychowicz H."/>
        </authorList>
    </citation>
    <scope>NUCLEOTIDE SEQUENCE [LARGE SCALE GENOMIC DNA]</scope>
    <source>
        <strain evidence="2">DSM 7057</strain>
    </source>
</reference>
<proteinExistence type="predicted"/>
<dbReference type="Proteomes" id="UP000182680">
    <property type="component" value="Unassembled WGS sequence"/>
</dbReference>
<evidence type="ECO:0000313" key="1">
    <source>
        <dbReference type="EMBL" id="SFW71691.1"/>
    </source>
</evidence>
<evidence type="ECO:0000313" key="2">
    <source>
        <dbReference type="Proteomes" id="UP000182680"/>
    </source>
</evidence>
<sequence>MTKCYQYTADGYFAGEVEDYGLLPNNATYTAPTVVEGMVPRWTGEKWEQVEDHKGKSGYVNGQPHEIKGYGPLPDGWSDTPAPPTLTEAQNAKRTEITVGFTAAMAASLAMPSATIPPAAYEVATALYDWRTDDPEGYADLLAIHEARRDALLTAVSDADSAEAVQAIVVSYAV</sequence>
<accession>A0AA94L3F6</accession>
<dbReference type="RefSeq" id="WP_072312499.1">
    <property type="nucleotide sequence ID" value="NZ_FPIW01000079.1"/>
</dbReference>
<name>A0AA94L3F6_DESDE</name>
<dbReference type="AlphaFoldDB" id="A0AA94L3F6"/>